<evidence type="ECO:0000256" key="4">
    <source>
        <dbReference type="ARBA" id="ARBA00022679"/>
    </source>
</evidence>
<dbReference type="Pfam" id="PF02518">
    <property type="entry name" value="HATPase_c"/>
    <property type="match status" value="1"/>
</dbReference>
<gene>
    <name evidence="11" type="ORF">SAMN04488038_111133</name>
</gene>
<keyword evidence="8" id="KW-0812">Transmembrane</keyword>
<dbReference type="CDD" id="cd16922">
    <property type="entry name" value="HATPase_EvgS-ArcB-TorS-like"/>
    <property type="match status" value="1"/>
</dbReference>
<evidence type="ECO:0000256" key="3">
    <source>
        <dbReference type="ARBA" id="ARBA00022553"/>
    </source>
</evidence>
<dbReference type="Gene3D" id="3.30.565.10">
    <property type="entry name" value="Histidine kinase-like ATPase, C-terminal domain"/>
    <property type="match status" value="1"/>
</dbReference>
<dbReference type="PANTHER" id="PTHR43047">
    <property type="entry name" value="TWO-COMPONENT HISTIDINE PROTEIN KINASE"/>
    <property type="match status" value="1"/>
</dbReference>
<keyword evidence="4" id="KW-0808">Transferase</keyword>
<name>A0A1H9JET5_9GAMM</name>
<dbReference type="Gene3D" id="3.40.50.2300">
    <property type="match status" value="1"/>
</dbReference>
<feature type="transmembrane region" description="Helical" evidence="8">
    <location>
        <begin position="91"/>
        <end position="113"/>
    </location>
</feature>
<dbReference type="Gene3D" id="1.10.4160.10">
    <property type="entry name" value="Hydantoin permease"/>
    <property type="match status" value="1"/>
</dbReference>
<evidence type="ECO:0000256" key="2">
    <source>
        <dbReference type="ARBA" id="ARBA00012438"/>
    </source>
</evidence>
<dbReference type="InterPro" id="IPR005467">
    <property type="entry name" value="His_kinase_dom"/>
</dbReference>
<dbReference type="PROSITE" id="PS50109">
    <property type="entry name" value="HIS_KIN"/>
    <property type="match status" value="1"/>
</dbReference>
<keyword evidence="8" id="KW-0472">Membrane</keyword>
<dbReference type="EC" id="2.7.13.3" evidence="2"/>
<dbReference type="SMART" id="SM00387">
    <property type="entry name" value="HATPase_c"/>
    <property type="match status" value="1"/>
</dbReference>
<evidence type="ECO:0000313" key="11">
    <source>
        <dbReference type="EMBL" id="SEQ85340.1"/>
    </source>
</evidence>
<evidence type="ECO:0000256" key="1">
    <source>
        <dbReference type="ARBA" id="ARBA00000085"/>
    </source>
</evidence>
<dbReference type="SUPFAM" id="SSF47384">
    <property type="entry name" value="Homodimeric domain of signal transducing histidine kinase"/>
    <property type="match status" value="1"/>
</dbReference>
<evidence type="ECO:0000313" key="12">
    <source>
        <dbReference type="Proteomes" id="UP000199233"/>
    </source>
</evidence>
<proteinExistence type="predicted"/>
<dbReference type="PROSITE" id="PS50110">
    <property type="entry name" value="RESPONSE_REGULATORY"/>
    <property type="match status" value="1"/>
</dbReference>
<dbReference type="Pfam" id="PF00072">
    <property type="entry name" value="Response_reg"/>
    <property type="match status" value="1"/>
</dbReference>
<keyword evidence="6" id="KW-0902">Two-component regulatory system</keyword>
<dbReference type="AlphaFoldDB" id="A0A1H9JET5"/>
<dbReference type="InterPro" id="IPR036097">
    <property type="entry name" value="HisK_dim/P_sf"/>
</dbReference>
<sequence>MSDAVKLSQLKAAPARPMPARAPHQRQRIVRERRQYNKWVATQTLEDYALRYTADRARKWSSFWVGNTALGAISFLACEAIGGGLTLKYGYANAMLAIVAVCTLMFFVGLPIIRYAARYGLDIDLLTRGAGFGYMGSTITSLVYASFTFLLFAIEASIMSAALNIAFGIPLSIAHLISALVVIPIALYGIRLIGRLQMLTQPIWLLLQLAPLIYVAMYGGEEVRAWTHFGGEQGGAGLQLPLLAAAGSTLLALLPQIGEQADYLRFLPERSRVSRSGWWLAMLTAGPGWVFMGGFKLAVGSFLAFLALRNGATPELAAQPTEMFYVVFNRIVHSPGFALALTGLFVITCQLKINVTNAYAGSIAWSNFFSRLTHAHPGRVVWLVFNVLLALLLMEIGILRLIENILVLYANFAVAWIGALTADLVINKRVGWSPSFIEFKRAHLYDINPVGVGSMAISVLISTLAFMGLLGPLAAALSPFIGLAVAFCAAPLIAWATKGRYYLARQPSDLPETAAEIRCVICENHFERRDMALCPAYSGPICSLCCTLEARCQDLCKENSRFGQQITALLSRLLPKTLKPYIDSSVGHFLGILLLFNAVIGLLLAVVYFQYSGMEPAHRQVIGTTLWVVYLALFVLSGLACWLLVLAHESRNAAQLESTRQTTMLMDEIEAHQRTDAALQKAKEAAESANEAKSRYVVGISHEIRSPLNAIFGYAQLLEREPKNPPENAVRVIRRSAEHLSNLVEGLLDISKIESGVFRLSRDKVAFPEFLDQIADMFRVQAAAKGIGFDYKRPEHLPAYVNADQKRLRQILINLLSNAVKFTSAGCTGLTVRYPNSQIAEFEITDTGIGIRNEDHEQIFKPFERGGMPGARNLPGAGLGLTITKVLVQIMGGEILLRSQPGVGSTFIVRMLLSQAVPPDAQHQQRRRVLGYEGETRSVLMVDDDPVHLDLAEAMLKPLGFRILRASEGATALRIAAQEKPDLVMLDIAMPGMNGWEVAQGLRAQGPANLKILMASANAHDYHAGGEAGVPHDAFVMKPIDLEYLIERIGGLLRLQWRYEAPAAGSEAQGGEDEAPLSAQAQQFLKELRQLGRIGHVRAIEAKLRELESADPDSRALVMRLRSLVSRFDLKTYLAVLDKVMPDG</sequence>
<feature type="transmembrane region" description="Helical" evidence="8">
    <location>
        <begin position="240"/>
        <end position="257"/>
    </location>
</feature>
<dbReference type="SUPFAM" id="SSF55874">
    <property type="entry name" value="ATPase domain of HSP90 chaperone/DNA topoisomerase II/histidine kinase"/>
    <property type="match status" value="1"/>
</dbReference>
<reference evidence="11 12" key="1">
    <citation type="submission" date="2016-10" db="EMBL/GenBank/DDBJ databases">
        <authorList>
            <person name="de Groot N.N."/>
        </authorList>
    </citation>
    <scope>NUCLEOTIDE SEQUENCE [LARGE SCALE GENOMIC DNA]</scope>
    <source>
        <strain evidence="11 12">DSM 25927</strain>
    </source>
</reference>
<keyword evidence="12" id="KW-1185">Reference proteome</keyword>
<dbReference type="InterPro" id="IPR011006">
    <property type="entry name" value="CheY-like_superfamily"/>
</dbReference>
<feature type="transmembrane region" description="Helical" evidence="8">
    <location>
        <begin position="134"/>
        <end position="154"/>
    </location>
</feature>
<dbReference type="Gene3D" id="1.10.287.130">
    <property type="match status" value="1"/>
</dbReference>
<feature type="transmembrane region" description="Helical" evidence="8">
    <location>
        <begin position="447"/>
        <end position="470"/>
    </location>
</feature>
<feature type="modified residue" description="4-aspartylphosphate" evidence="7">
    <location>
        <position position="987"/>
    </location>
</feature>
<feature type="transmembrane region" description="Helical" evidence="8">
    <location>
        <begin position="166"/>
        <end position="190"/>
    </location>
</feature>
<evidence type="ECO:0000256" key="5">
    <source>
        <dbReference type="ARBA" id="ARBA00022777"/>
    </source>
</evidence>
<feature type="transmembrane region" description="Helical" evidence="8">
    <location>
        <begin position="202"/>
        <end position="220"/>
    </location>
</feature>
<keyword evidence="5 11" id="KW-0418">Kinase</keyword>
<feature type="domain" description="Histidine kinase" evidence="9">
    <location>
        <begin position="699"/>
        <end position="915"/>
    </location>
</feature>
<dbReference type="SMART" id="SM00448">
    <property type="entry name" value="REC"/>
    <property type="match status" value="1"/>
</dbReference>
<accession>A0A1H9JET5</accession>
<dbReference type="SMART" id="SM00388">
    <property type="entry name" value="HisKA"/>
    <property type="match status" value="1"/>
</dbReference>
<feature type="transmembrane region" description="Helical" evidence="8">
    <location>
        <begin position="586"/>
        <end position="609"/>
    </location>
</feature>
<dbReference type="EMBL" id="FOFS01000011">
    <property type="protein sequence ID" value="SEQ85340.1"/>
    <property type="molecule type" value="Genomic_DNA"/>
</dbReference>
<dbReference type="SUPFAM" id="SSF52172">
    <property type="entry name" value="CheY-like"/>
    <property type="match status" value="1"/>
</dbReference>
<comment type="catalytic activity">
    <reaction evidence="1">
        <text>ATP + protein L-histidine = ADP + protein N-phospho-L-histidine.</text>
        <dbReference type="EC" id="2.7.13.3"/>
    </reaction>
</comment>
<feature type="transmembrane region" description="Helical" evidence="8">
    <location>
        <begin position="476"/>
        <end position="496"/>
    </location>
</feature>
<dbReference type="InterPro" id="IPR003661">
    <property type="entry name" value="HisK_dim/P_dom"/>
</dbReference>
<feature type="transmembrane region" description="Helical" evidence="8">
    <location>
        <begin position="278"/>
        <end position="307"/>
    </location>
</feature>
<dbReference type="InterPro" id="IPR001789">
    <property type="entry name" value="Sig_transdc_resp-reg_receiver"/>
</dbReference>
<evidence type="ECO:0000256" key="7">
    <source>
        <dbReference type="PROSITE-ProRule" id="PRU00169"/>
    </source>
</evidence>
<dbReference type="InterPro" id="IPR004358">
    <property type="entry name" value="Sig_transdc_His_kin-like_C"/>
</dbReference>
<evidence type="ECO:0000259" key="9">
    <source>
        <dbReference type="PROSITE" id="PS50109"/>
    </source>
</evidence>
<feature type="transmembrane region" description="Helical" evidence="8">
    <location>
        <begin position="408"/>
        <end position="426"/>
    </location>
</feature>
<feature type="transmembrane region" description="Helical" evidence="8">
    <location>
        <begin position="621"/>
        <end position="646"/>
    </location>
</feature>
<evidence type="ECO:0000259" key="10">
    <source>
        <dbReference type="PROSITE" id="PS50110"/>
    </source>
</evidence>
<keyword evidence="8" id="KW-1133">Transmembrane helix</keyword>
<organism evidence="11 12">
    <name type="scientific">Solimonas aquatica</name>
    <dbReference type="NCBI Taxonomy" id="489703"/>
    <lineage>
        <taxon>Bacteria</taxon>
        <taxon>Pseudomonadati</taxon>
        <taxon>Pseudomonadota</taxon>
        <taxon>Gammaproteobacteria</taxon>
        <taxon>Nevskiales</taxon>
        <taxon>Nevskiaceae</taxon>
        <taxon>Solimonas</taxon>
    </lineage>
</organism>
<dbReference type="Proteomes" id="UP000199233">
    <property type="component" value="Unassembled WGS sequence"/>
</dbReference>
<keyword evidence="3 7" id="KW-0597">Phosphoprotein</keyword>
<dbReference type="InterPro" id="IPR036890">
    <property type="entry name" value="HATPase_C_sf"/>
</dbReference>
<dbReference type="Pfam" id="PF00512">
    <property type="entry name" value="HisKA"/>
    <property type="match status" value="1"/>
</dbReference>
<dbReference type="FunFam" id="3.30.565.10:FF:000010">
    <property type="entry name" value="Sensor histidine kinase RcsC"/>
    <property type="match status" value="1"/>
</dbReference>
<feature type="domain" description="Response regulatory" evidence="10">
    <location>
        <begin position="938"/>
        <end position="1053"/>
    </location>
</feature>
<feature type="transmembrane region" description="Helical" evidence="8">
    <location>
        <begin position="63"/>
        <end position="85"/>
    </location>
</feature>
<feature type="transmembrane region" description="Helical" evidence="8">
    <location>
        <begin position="380"/>
        <end position="402"/>
    </location>
</feature>
<evidence type="ECO:0000256" key="6">
    <source>
        <dbReference type="ARBA" id="ARBA00023012"/>
    </source>
</evidence>
<evidence type="ECO:0000256" key="8">
    <source>
        <dbReference type="SAM" id="Phobius"/>
    </source>
</evidence>
<dbReference type="STRING" id="489703.SAMN04488038_111133"/>
<dbReference type="InterPro" id="IPR003594">
    <property type="entry name" value="HATPase_dom"/>
</dbReference>
<dbReference type="PRINTS" id="PR00344">
    <property type="entry name" value="BCTRLSENSOR"/>
</dbReference>
<dbReference type="GO" id="GO:0000155">
    <property type="term" value="F:phosphorelay sensor kinase activity"/>
    <property type="evidence" value="ECO:0007669"/>
    <property type="project" value="InterPro"/>
</dbReference>
<dbReference type="CDD" id="cd00082">
    <property type="entry name" value="HisKA"/>
    <property type="match status" value="1"/>
</dbReference>
<protein>
    <recommendedName>
        <fullName evidence="2">histidine kinase</fullName>
        <ecNumber evidence="2">2.7.13.3</ecNumber>
    </recommendedName>
</protein>
<feature type="transmembrane region" description="Helical" evidence="8">
    <location>
        <begin position="327"/>
        <end position="347"/>
    </location>
</feature>